<protein>
    <submittedName>
        <fullName evidence="2">Uncharacterized protein</fullName>
    </submittedName>
</protein>
<name>A0A915I9B3_ROMCU</name>
<keyword evidence="1" id="KW-1185">Reference proteome</keyword>
<accession>A0A915I9B3</accession>
<evidence type="ECO:0000313" key="1">
    <source>
        <dbReference type="Proteomes" id="UP000887565"/>
    </source>
</evidence>
<sequence length="187" mass="22497">MFQKAFRYWPANPKEPILVDMVKFSQLREYVWKVSIFRGHSVCGFDVEKINQNKVATLFKRREVDNPLGTQFIRYISFTLMNSQIYIIDTTGLMEKEWGFFTDFYLIDVGPYQYNFIHWAIWDWFAKRGILLEELRYAALEAYYSLLVMFAAIHYGMADYLLMQMQVFDHDRMEPKQINTVALHFYQ</sequence>
<dbReference type="Proteomes" id="UP000887565">
    <property type="component" value="Unplaced"/>
</dbReference>
<evidence type="ECO:0000313" key="2">
    <source>
        <dbReference type="WBParaSite" id="nRc.2.0.1.t10764-RA"/>
    </source>
</evidence>
<organism evidence="1 2">
    <name type="scientific">Romanomermis culicivorax</name>
    <name type="common">Nematode worm</name>
    <dbReference type="NCBI Taxonomy" id="13658"/>
    <lineage>
        <taxon>Eukaryota</taxon>
        <taxon>Metazoa</taxon>
        <taxon>Ecdysozoa</taxon>
        <taxon>Nematoda</taxon>
        <taxon>Enoplea</taxon>
        <taxon>Dorylaimia</taxon>
        <taxon>Mermithida</taxon>
        <taxon>Mermithoidea</taxon>
        <taxon>Mermithidae</taxon>
        <taxon>Romanomermis</taxon>
    </lineage>
</organism>
<reference evidence="2" key="1">
    <citation type="submission" date="2022-11" db="UniProtKB">
        <authorList>
            <consortium name="WormBaseParasite"/>
        </authorList>
    </citation>
    <scope>IDENTIFICATION</scope>
</reference>
<dbReference type="WBParaSite" id="nRc.2.0.1.t10764-RA">
    <property type="protein sequence ID" value="nRc.2.0.1.t10764-RA"/>
    <property type="gene ID" value="nRc.2.0.1.g10764"/>
</dbReference>
<proteinExistence type="predicted"/>
<dbReference type="AlphaFoldDB" id="A0A915I9B3"/>